<protein>
    <recommendedName>
        <fullName evidence="2">Mitochondrial fission process protein 1</fullName>
    </recommendedName>
    <alternativeName>
        <fullName evidence="3">Mitochondrial 18 kDa protein</fullName>
    </alternativeName>
</protein>
<feature type="compositionally biased region" description="Basic and acidic residues" evidence="4">
    <location>
        <begin position="246"/>
        <end position="270"/>
    </location>
</feature>
<dbReference type="GO" id="GO:0005739">
    <property type="term" value="C:mitochondrion"/>
    <property type="evidence" value="ECO:0007669"/>
    <property type="project" value="TreeGrafter"/>
</dbReference>
<evidence type="ECO:0000313" key="5">
    <source>
        <dbReference type="EMBL" id="KAF2161864.1"/>
    </source>
</evidence>
<comment type="similarity">
    <text evidence="1">Belongs to the MTFP1 family.</text>
</comment>
<name>A0A6A6C422_ZASCE</name>
<dbReference type="Proteomes" id="UP000799537">
    <property type="component" value="Unassembled WGS sequence"/>
</dbReference>
<accession>A0A6A6C422</accession>
<proteinExistence type="inferred from homology"/>
<evidence type="ECO:0000256" key="4">
    <source>
        <dbReference type="SAM" id="MobiDB-lite"/>
    </source>
</evidence>
<evidence type="ECO:0000313" key="6">
    <source>
        <dbReference type="Proteomes" id="UP000799537"/>
    </source>
</evidence>
<dbReference type="RefSeq" id="XP_033662753.1">
    <property type="nucleotide sequence ID" value="XM_033808638.1"/>
</dbReference>
<dbReference type="PANTHER" id="PTHR11001">
    <property type="entry name" value="MITOCHONDRIAL FISSION PROCESS PROTEIN 1"/>
    <property type="match status" value="1"/>
</dbReference>
<keyword evidence="6" id="KW-1185">Reference proteome</keyword>
<dbReference type="GeneID" id="54561910"/>
<reference evidence="5" key="1">
    <citation type="journal article" date="2020" name="Stud. Mycol.">
        <title>101 Dothideomycetes genomes: a test case for predicting lifestyles and emergence of pathogens.</title>
        <authorList>
            <person name="Haridas S."/>
            <person name="Albert R."/>
            <person name="Binder M."/>
            <person name="Bloem J."/>
            <person name="Labutti K."/>
            <person name="Salamov A."/>
            <person name="Andreopoulos B."/>
            <person name="Baker S."/>
            <person name="Barry K."/>
            <person name="Bills G."/>
            <person name="Bluhm B."/>
            <person name="Cannon C."/>
            <person name="Castanera R."/>
            <person name="Culley D."/>
            <person name="Daum C."/>
            <person name="Ezra D."/>
            <person name="Gonzalez J."/>
            <person name="Henrissat B."/>
            <person name="Kuo A."/>
            <person name="Liang C."/>
            <person name="Lipzen A."/>
            <person name="Lutzoni F."/>
            <person name="Magnuson J."/>
            <person name="Mondo S."/>
            <person name="Nolan M."/>
            <person name="Ohm R."/>
            <person name="Pangilinan J."/>
            <person name="Park H.-J."/>
            <person name="Ramirez L."/>
            <person name="Alfaro M."/>
            <person name="Sun H."/>
            <person name="Tritt A."/>
            <person name="Yoshinaga Y."/>
            <person name="Zwiers L.-H."/>
            <person name="Turgeon B."/>
            <person name="Goodwin S."/>
            <person name="Spatafora J."/>
            <person name="Crous P."/>
            <person name="Grigoriev I."/>
        </authorList>
    </citation>
    <scope>NUCLEOTIDE SEQUENCE</scope>
    <source>
        <strain evidence="5">ATCC 36951</strain>
    </source>
</reference>
<evidence type="ECO:0000256" key="2">
    <source>
        <dbReference type="ARBA" id="ARBA00017835"/>
    </source>
</evidence>
<sequence length="270" mass="30316">MSSNDKNTSELDTIPHERKEPRPDFTQPLPRKNLPADLQKTLDNEDRFWDVLTTGQGSESTDSSVRYAAYASRLRTIMLSAHRYVAYTSDIGESFRPVAHPNLVRAAYGISWAYLIGDVSYEGYKARIRNQRIMNPQTDEDKAEAEAHPGRTVPAIEDYRTVMAQRAIFQGLASMGLPAFTIHSIVRYSGRAMKNVKNVKIRTWGPIGLGLAAVPALPYMFDHPVEYATEWGFHRAFEAVGGPKAVGKDEQGRGADVKHRHAERESKKEL</sequence>
<gene>
    <name evidence="5" type="ORF">M409DRAFT_27593</name>
</gene>
<dbReference type="InterPro" id="IPR019560">
    <property type="entry name" value="Mitochondrial_18_kDa_protein"/>
</dbReference>
<dbReference type="AlphaFoldDB" id="A0A6A6C422"/>
<feature type="compositionally biased region" description="Basic and acidic residues" evidence="4">
    <location>
        <begin position="7"/>
        <end position="23"/>
    </location>
</feature>
<dbReference type="GO" id="GO:0000266">
    <property type="term" value="P:mitochondrial fission"/>
    <property type="evidence" value="ECO:0007669"/>
    <property type="project" value="TreeGrafter"/>
</dbReference>
<feature type="region of interest" description="Disordered" evidence="4">
    <location>
        <begin position="1"/>
        <end position="36"/>
    </location>
</feature>
<dbReference type="Pfam" id="PF10558">
    <property type="entry name" value="MTP18"/>
    <property type="match status" value="1"/>
</dbReference>
<dbReference type="OrthoDB" id="424969at2759"/>
<organism evidence="5 6">
    <name type="scientific">Zasmidium cellare ATCC 36951</name>
    <dbReference type="NCBI Taxonomy" id="1080233"/>
    <lineage>
        <taxon>Eukaryota</taxon>
        <taxon>Fungi</taxon>
        <taxon>Dikarya</taxon>
        <taxon>Ascomycota</taxon>
        <taxon>Pezizomycotina</taxon>
        <taxon>Dothideomycetes</taxon>
        <taxon>Dothideomycetidae</taxon>
        <taxon>Mycosphaerellales</taxon>
        <taxon>Mycosphaerellaceae</taxon>
        <taxon>Zasmidium</taxon>
    </lineage>
</organism>
<dbReference type="PANTHER" id="PTHR11001:SF2">
    <property type="entry name" value="MITOCHONDRIAL FISSION PROCESS PROTEIN 1"/>
    <property type="match status" value="1"/>
</dbReference>
<evidence type="ECO:0000256" key="1">
    <source>
        <dbReference type="ARBA" id="ARBA00009224"/>
    </source>
</evidence>
<evidence type="ECO:0000256" key="3">
    <source>
        <dbReference type="ARBA" id="ARBA00029631"/>
    </source>
</evidence>
<feature type="region of interest" description="Disordered" evidence="4">
    <location>
        <begin position="244"/>
        <end position="270"/>
    </location>
</feature>
<dbReference type="EMBL" id="ML993616">
    <property type="protein sequence ID" value="KAF2161864.1"/>
    <property type="molecule type" value="Genomic_DNA"/>
</dbReference>